<feature type="region of interest" description="Disordered" evidence="1">
    <location>
        <begin position="16"/>
        <end position="68"/>
    </location>
</feature>
<proteinExistence type="predicted"/>
<evidence type="ECO:0000256" key="1">
    <source>
        <dbReference type="SAM" id="MobiDB-lite"/>
    </source>
</evidence>
<feature type="non-terminal residue" evidence="2">
    <location>
        <position position="68"/>
    </location>
</feature>
<accession>X1GBP6</accession>
<sequence>MENVGMIKLKVLEKLKTKKKEPVHNSKEMSQDTPEKNVQSEIDQDSQEPTLTKYEETLYSDNVTHEKD</sequence>
<feature type="compositionally biased region" description="Basic and acidic residues" evidence="1">
    <location>
        <begin position="16"/>
        <end position="35"/>
    </location>
</feature>
<name>X1GBP6_9ZZZZ</name>
<dbReference type="AlphaFoldDB" id="X1GBP6"/>
<protein>
    <submittedName>
        <fullName evidence="2">Uncharacterized protein</fullName>
    </submittedName>
</protein>
<evidence type="ECO:0000313" key="2">
    <source>
        <dbReference type="EMBL" id="GAH38989.1"/>
    </source>
</evidence>
<gene>
    <name evidence="2" type="ORF">S03H2_20677</name>
</gene>
<organism evidence="2">
    <name type="scientific">marine sediment metagenome</name>
    <dbReference type="NCBI Taxonomy" id="412755"/>
    <lineage>
        <taxon>unclassified sequences</taxon>
        <taxon>metagenomes</taxon>
        <taxon>ecological metagenomes</taxon>
    </lineage>
</organism>
<comment type="caution">
    <text evidence="2">The sequence shown here is derived from an EMBL/GenBank/DDBJ whole genome shotgun (WGS) entry which is preliminary data.</text>
</comment>
<dbReference type="EMBL" id="BARU01010922">
    <property type="protein sequence ID" value="GAH38989.1"/>
    <property type="molecule type" value="Genomic_DNA"/>
</dbReference>
<reference evidence="2" key="1">
    <citation type="journal article" date="2014" name="Front. Microbiol.">
        <title>High frequency of phylogenetically diverse reductive dehalogenase-homologous genes in deep subseafloor sedimentary metagenomes.</title>
        <authorList>
            <person name="Kawai M."/>
            <person name="Futagami T."/>
            <person name="Toyoda A."/>
            <person name="Takaki Y."/>
            <person name="Nishi S."/>
            <person name="Hori S."/>
            <person name="Arai W."/>
            <person name="Tsubouchi T."/>
            <person name="Morono Y."/>
            <person name="Uchiyama I."/>
            <person name="Ito T."/>
            <person name="Fujiyama A."/>
            <person name="Inagaki F."/>
            <person name="Takami H."/>
        </authorList>
    </citation>
    <scope>NUCLEOTIDE SEQUENCE</scope>
    <source>
        <strain evidence="2">Expedition CK06-06</strain>
    </source>
</reference>